<dbReference type="InterPro" id="IPR032353">
    <property type="entry name" value="AZUL"/>
</dbReference>
<dbReference type="PANTHER" id="PTHR11254:SF440">
    <property type="entry name" value="E3 UBIQUITIN-PROTEIN LIGASE NEDD-4"/>
    <property type="match status" value="1"/>
</dbReference>
<dbReference type="InterPro" id="IPR042556">
    <property type="entry name" value="AZUL_sf"/>
</dbReference>
<dbReference type="OrthoDB" id="5981550at2759"/>
<dbReference type="EMBL" id="MU004234">
    <property type="protein sequence ID" value="KAF2670451.1"/>
    <property type="molecule type" value="Genomic_DNA"/>
</dbReference>
<sequence>MAPENATNGSHESAVRDGAQNDLLAQQYEFQYLVRRFEIQIRYGCKSSHCSARYCFSCRQQNATPPVRRPSPLTSRIMAFHLATGQEPYDKLCANEPVILPEHLSIEQNTMETLFKEASGRINMQLRPIAFAMRSVSDPRGRQVVSNQKALQDYWAHSFQHAPGIQPDRKSLVQKLFATRSVRNFLWKMPQGVPFQVMRDVLGLSPSRQVIHGQWLFLSDYDKVQPTEPAKNDDERPSPPTIRSDSVASFQMAGATSYEFSLDLESAIRLKAQDRDNTLVLDEGKRKSQDTYIKTSLQLAFGPEGLPFTARLFRKNWHWTFEDMMEALDWRGLPSHGFLLNQISRGLDQLFIPPSEWKFQDLPASANGNTPAHVYVGAAIPLLAIAMVALIAPLIPANAESLESWDWNLHASVAEGHQFEDYSLGMTRALPSALIDQLDFLNSEPAVELATKIVRICGARRAFEEAEHSGADSSDFSETLKYLQALFPEDLNYSPDTVFATWLMTILYKNWDGSLIQNRWQPCGAALELLNEWSKFTGSPTKLIHFDRLWPEYESKWLLDFQDTSSWKTHNTLHVMQFADLHPWYRQIKSFRTLNYARMTAAFRKAGYMEGLTRRLMPEHDEQRRLYLQDRMEKAASKYLLLNVRRDYLIEDTFDQLWGREPRELLRPLKVRLGQDSGEAGVDQGGVSQEYFLLVFEKVFNPDSGKSNLT</sequence>
<dbReference type="AlphaFoldDB" id="A0A6A6UFW4"/>
<keyword evidence="4" id="KW-0808">Transferase</keyword>
<dbReference type="InterPro" id="IPR050409">
    <property type="entry name" value="E3_ubiq-protein_ligase"/>
</dbReference>
<name>A0A6A6UFW4_9PEZI</name>
<dbReference type="SUPFAM" id="SSF56204">
    <property type="entry name" value="Hect, E3 ligase catalytic domain"/>
    <property type="match status" value="1"/>
</dbReference>
<reference evidence="8" key="1">
    <citation type="journal article" date="2020" name="Stud. Mycol.">
        <title>101 Dothideomycetes genomes: a test case for predicting lifestyles and emergence of pathogens.</title>
        <authorList>
            <person name="Haridas S."/>
            <person name="Albert R."/>
            <person name="Binder M."/>
            <person name="Bloem J."/>
            <person name="Labutti K."/>
            <person name="Salamov A."/>
            <person name="Andreopoulos B."/>
            <person name="Baker S."/>
            <person name="Barry K."/>
            <person name="Bills G."/>
            <person name="Bluhm B."/>
            <person name="Cannon C."/>
            <person name="Castanera R."/>
            <person name="Culley D."/>
            <person name="Daum C."/>
            <person name="Ezra D."/>
            <person name="Gonzalez J."/>
            <person name="Henrissat B."/>
            <person name="Kuo A."/>
            <person name="Liang C."/>
            <person name="Lipzen A."/>
            <person name="Lutzoni F."/>
            <person name="Magnuson J."/>
            <person name="Mondo S."/>
            <person name="Nolan M."/>
            <person name="Ohm R."/>
            <person name="Pangilinan J."/>
            <person name="Park H.-J."/>
            <person name="Ramirez L."/>
            <person name="Alfaro M."/>
            <person name="Sun H."/>
            <person name="Tritt A."/>
            <person name="Yoshinaga Y."/>
            <person name="Zwiers L.-H."/>
            <person name="Turgeon B."/>
            <person name="Goodwin S."/>
            <person name="Spatafora J."/>
            <person name="Crous P."/>
            <person name="Grigoriev I."/>
        </authorList>
    </citation>
    <scope>NUCLEOTIDE SEQUENCE</scope>
    <source>
        <strain evidence="8">CBS 115976</strain>
    </source>
</reference>
<dbReference type="Gene3D" id="3.90.1750.10">
    <property type="entry name" value="Hect, E3 ligase catalytic domains"/>
    <property type="match status" value="1"/>
</dbReference>
<evidence type="ECO:0000313" key="9">
    <source>
        <dbReference type="Proteomes" id="UP000799302"/>
    </source>
</evidence>
<keyword evidence="9" id="KW-1185">Reference proteome</keyword>
<dbReference type="InterPro" id="IPR035983">
    <property type="entry name" value="Hect_E3_ubiquitin_ligase"/>
</dbReference>
<dbReference type="Proteomes" id="UP000799302">
    <property type="component" value="Unassembled WGS sequence"/>
</dbReference>
<comment type="catalytic activity">
    <reaction evidence="1">
        <text>S-ubiquitinyl-[E2 ubiquitin-conjugating enzyme]-L-cysteine + [acceptor protein]-L-lysine = [E2 ubiquitin-conjugating enzyme]-L-cysteine + N(6)-ubiquitinyl-[acceptor protein]-L-lysine.</text>
        <dbReference type="EC" id="2.3.2.26"/>
    </reaction>
</comment>
<evidence type="ECO:0000256" key="2">
    <source>
        <dbReference type="ARBA" id="ARBA00004906"/>
    </source>
</evidence>
<proteinExistence type="predicted"/>
<evidence type="ECO:0000256" key="6">
    <source>
        <dbReference type="PROSITE-ProRule" id="PRU00104"/>
    </source>
</evidence>
<dbReference type="PANTHER" id="PTHR11254">
    <property type="entry name" value="HECT DOMAIN UBIQUITIN-PROTEIN LIGASE"/>
    <property type="match status" value="1"/>
</dbReference>
<evidence type="ECO:0000256" key="4">
    <source>
        <dbReference type="ARBA" id="ARBA00022679"/>
    </source>
</evidence>
<evidence type="ECO:0000256" key="5">
    <source>
        <dbReference type="ARBA" id="ARBA00022786"/>
    </source>
</evidence>
<organism evidence="8 9">
    <name type="scientific">Microthyrium microscopicum</name>
    <dbReference type="NCBI Taxonomy" id="703497"/>
    <lineage>
        <taxon>Eukaryota</taxon>
        <taxon>Fungi</taxon>
        <taxon>Dikarya</taxon>
        <taxon>Ascomycota</taxon>
        <taxon>Pezizomycotina</taxon>
        <taxon>Dothideomycetes</taxon>
        <taxon>Dothideomycetes incertae sedis</taxon>
        <taxon>Microthyriales</taxon>
        <taxon>Microthyriaceae</taxon>
        <taxon>Microthyrium</taxon>
    </lineage>
</organism>
<evidence type="ECO:0000313" key="8">
    <source>
        <dbReference type="EMBL" id="KAF2670451.1"/>
    </source>
</evidence>
<keyword evidence="5 6" id="KW-0833">Ubl conjugation pathway</keyword>
<evidence type="ECO:0000256" key="3">
    <source>
        <dbReference type="ARBA" id="ARBA00012485"/>
    </source>
</evidence>
<comment type="pathway">
    <text evidence="2">Protein modification; protein ubiquitination.</text>
</comment>
<dbReference type="Pfam" id="PF16558">
    <property type="entry name" value="AZUL"/>
    <property type="match status" value="1"/>
</dbReference>
<accession>A0A6A6UFW4</accession>
<evidence type="ECO:0000256" key="1">
    <source>
        <dbReference type="ARBA" id="ARBA00000885"/>
    </source>
</evidence>
<gene>
    <name evidence="8" type="ORF">BT63DRAFT_238894</name>
</gene>
<dbReference type="GO" id="GO:0061630">
    <property type="term" value="F:ubiquitin protein ligase activity"/>
    <property type="evidence" value="ECO:0007669"/>
    <property type="project" value="UniProtKB-EC"/>
</dbReference>
<dbReference type="Gene3D" id="6.10.130.10">
    <property type="entry name" value="Ubiquitin-protein ligase E3A, N-terminal zinc-binding domain (AZUL)"/>
    <property type="match status" value="1"/>
</dbReference>
<comment type="caution">
    <text evidence="6">Lacks conserved residue(s) required for the propagation of feature annotation.</text>
</comment>
<protein>
    <recommendedName>
        <fullName evidence="3">HECT-type E3 ubiquitin transferase</fullName>
        <ecNumber evidence="3">2.3.2.26</ecNumber>
    </recommendedName>
</protein>
<dbReference type="InterPro" id="IPR000569">
    <property type="entry name" value="HECT_dom"/>
</dbReference>
<dbReference type="EC" id="2.3.2.26" evidence="3"/>
<feature type="domain" description="HECT" evidence="7">
    <location>
        <begin position="661"/>
        <end position="710"/>
    </location>
</feature>
<evidence type="ECO:0000259" key="7">
    <source>
        <dbReference type="PROSITE" id="PS50237"/>
    </source>
</evidence>
<dbReference type="PROSITE" id="PS50237">
    <property type="entry name" value="HECT"/>
    <property type="match status" value="1"/>
</dbReference>